<accession>A0AAE0GNU5</accession>
<sequence length="235" mass="25666">GEVIRSDIVISNASVWDTQRLLPEGALPGEKQEKMETPECASFMHLHLGIDASDLPDDLECHHVVVNDWELGVEAPQNVIIISIPTVFDPTLAPDGKHVVHAYTAGNEPYSIWEGMDRNSPEYKALKKERAECLYAALENVIPDIRSRVEVEMIGTPLTHERFLRRHRGSYGPAIKAGQATFPGPGTSLPGLYCCGDSTQPGIGLPAVAASGMIAANTIAPVWKHWDLLKKIGAW</sequence>
<evidence type="ECO:0000313" key="3">
    <source>
        <dbReference type="Proteomes" id="UP001190700"/>
    </source>
</evidence>
<evidence type="ECO:0000259" key="1">
    <source>
        <dbReference type="Pfam" id="PF01593"/>
    </source>
</evidence>
<gene>
    <name evidence="2" type="ORF">CYMTET_10900</name>
</gene>
<dbReference type="PANTHER" id="PTHR46313">
    <property type="match status" value="1"/>
</dbReference>
<feature type="non-terminal residue" evidence="2">
    <location>
        <position position="1"/>
    </location>
</feature>
<protein>
    <recommendedName>
        <fullName evidence="1">Amine oxidase domain-containing protein</fullName>
    </recommendedName>
</protein>
<dbReference type="Gene3D" id="3.50.50.60">
    <property type="entry name" value="FAD/NAD(P)-binding domain"/>
    <property type="match status" value="1"/>
</dbReference>
<dbReference type="InterPro" id="IPR036188">
    <property type="entry name" value="FAD/NAD-bd_sf"/>
</dbReference>
<reference evidence="2 3" key="1">
    <citation type="journal article" date="2015" name="Genome Biol. Evol.">
        <title>Comparative Genomics of a Bacterivorous Green Alga Reveals Evolutionary Causalities and Consequences of Phago-Mixotrophic Mode of Nutrition.</title>
        <authorList>
            <person name="Burns J.A."/>
            <person name="Paasch A."/>
            <person name="Narechania A."/>
            <person name="Kim E."/>
        </authorList>
    </citation>
    <scope>NUCLEOTIDE SEQUENCE [LARGE SCALE GENOMIC DNA]</scope>
    <source>
        <strain evidence="2 3">PLY_AMNH</strain>
    </source>
</reference>
<keyword evidence="3" id="KW-1185">Reference proteome</keyword>
<dbReference type="InterPro" id="IPR002937">
    <property type="entry name" value="Amino_oxidase"/>
</dbReference>
<dbReference type="Gene3D" id="3.90.660.50">
    <property type="match status" value="1"/>
</dbReference>
<dbReference type="SUPFAM" id="SSF51905">
    <property type="entry name" value="FAD/NAD(P)-binding domain"/>
    <property type="match status" value="1"/>
</dbReference>
<name>A0AAE0GNU5_9CHLO</name>
<feature type="domain" description="Amine oxidase" evidence="1">
    <location>
        <begin position="1"/>
        <end position="219"/>
    </location>
</feature>
<dbReference type="PANTHER" id="PTHR46313:SF6">
    <property type="entry name" value="FAD_NAD(P)-BINDING OXIDOREDUCTASE FAMILY PROTEIN"/>
    <property type="match status" value="1"/>
</dbReference>
<organism evidence="2 3">
    <name type="scientific">Cymbomonas tetramitiformis</name>
    <dbReference type="NCBI Taxonomy" id="36881"/>
    <lineage>
        <taxon>Eukaryota</taxon>
        <taxon>Viridiplantae</taxon>
        <taxon>Chlorophyta</taxon>
        <taxon>Pyramimonadophyceae</taxon>
        <taxon>Pyramimonadales</taxon>
        <taxon>Pyramimonadaceae</taxon>
        <taxon>Cymbomonas</taxon>
    </lineage>
</organism>
<dbReference type="InterPro" id="IPR045892">
    <property type="entry name" value="CrtISO-like"/>
</dbReference>
<dbReference type="AlphaFoldDB" id="A0AAE0GNU5"/>
<dbReference type="EMBL" id="LGRX02003895">
    <property type="protein sequence ID" value="KAK3281303.1"/>
    <property type="molecule type" value="Genomic_DNA"/>
</dbReference>
<comment type="caution">
    <text evidence="2">The sequence shown here is derived from an EMBL/GenBank/DDBJ whole genome shotgun (WGS) entry which is preliminary data.</text>
</comment>
<dbReference type="Proteomes" id="UP001190700">
    <property type="component" value="Unassembled WGS sequence"/>
</dbReference>
<dbReference type="GO" id="GO:0016491">
    <property type="term" value="F:oxidoreductase activity"/>
    <property type="evidence" value="ECO:0007669"/>
    <property type="project" value="InterPro"/>
</dbReference>
<dbReference type="GO" id="GO:0016116">
    <property type="term" value="P:carotenoid metabolic process"/>
    <property type="evidence" value="ECO:0007669"/>
    <property type="project" value="InterPro"/>
</dbReference>
<dbReference type="Pfam" id="PF01593">
    <property type="entry name" value="Amino_oxidase"/>
    <property type="match status" value="1"/>
</dbReference>
<proteinExistence type="predicted"/>
<evidence type="ECO:0000313" key="2">
    <source>
        <dbReference type="EMBL" id="KAK3281303.1"/>
    </source>
</evidence>